<dbReference type="PANTHER" id="PTHR15350">
    <property type="entry name" value="COP9 SIGNALOSOME COMPLEX SUBUNIT 7/DENDRITIC CELL PROTEIN GA17"/>
    <property type="match status" value="1"/>
</dbReference>
<protein>
    <recommendedName>
        <fullName evidence="5">Eukaryotic translation initiation factor 3 subunit M</fullName>
        <shortName evidence="5">eIF3m</shortName>
    </recommendedName>
</protein>
<evidence type="ECO:0000256" key="4">
    <source>
        <dbReference type="ARBA" id="ARBA00022917"/>
    </source>
</evidence>
<dbReference type="GO" id="GO:0033290">
    <property type="term" value="C:eukaryotic 48S preinitiation complex"/>
    <property type="evidence" value="ECO:0007669"/>
    <property type="project" value="UniProtKB-UniRule"/>
</dbReference>
<feature type="domain" description="PCI" evidence="6">
    <location>
        <begin position="204"/>
        <end position="367"/>
    </location>
</feature>
<dbReference type="GO" id="GO:0001732">
    <property type="term" value="P:formation of cytoplasmic translation initiation complex"/>
    <property type="evidence" value="ECO:0007669"/>
    <property type="project" value="UniProtKB-UniRule"/>
</dbReference>
<keyword evidence="3 5" id="KW-0396">Initiation factor</keyword>
<keyword evidence="2 5" id="KW-0963">Cytoplasm</keyword>
<dbReference type="WBParaSite" id="PgR042_g063_t04">
    <property type="protein sequence ID" value="PgR042_g063_t04"/>
    <property type="gene ID" value="PgR042_g063"/>
</dbReference>
<evidence type="ECO:0000256" key="5">
    <source>
        <dbReference type="HAMAP-Rule" id="MF_03012"/>
    </source>
</evidence>
<proteinExistence type="inferred from homology"/>
<dbReference type="GO" id="GO:0071541">
    <property type="term" value="C:eukaryotic translation initiation factor 3 complex, eIF3m"/>
    <property type="evidence" value="ECO:0007669"/>
    <property type="project" value="UniProtKB-UniRule"/>
</dbReference>
<dbReference type="Proteomes" id="UP000887569">
    <property type="component" value="Unplaced"/>
</dbReference>
<accession>A0A915BIV5</accession>
<comment type="function">
    <text evidence="5">Component of the eukaryotic translation initiation factor 3 (eIF-3) complex, which is involved in protein synthesis of a specialized repertoire of mRNAs and, together with other initiation factors, stimulates binding of mRNA and methionyl-tRNAi to the 40S ribosome. The eIF-3 complex specifically targets and initiates translation of a subset of mRNAs involved in cell proliferation.</text>
</comment>
<evidence type="ECO:0000313" key="8">
    <source>
        <dbReference type="WBParaSite" id="PgR042_g063_t04"/>
    </source>
</evidence>
<dbReference type="AlphaFoldDB" id="A0A915BIV5"/>
<organism evidence="7 8">
    <name type="scientific">Parascaris univalens</name>
    <name type="common">Nematode worm</name>
    <dbReference type="NCBI Taxonomy" id="6257"/>
    <lineage>
        <taxon>Eukaryota</taxon>
        <taxon>Metazoa</taxon>
        <taxon>Ecdysozoa</taxon>
        <taxon>Nematoda</taxon>
        <taxon>Chromadorea</taxon>
        <taxon>Rhabditida</taxon>
        <taxon>Spirurina</taxon>
        <taxon>Ascaridomorpha</taxon>
        <taxon>Ascaridoidea</taxon>
        <taxon>Ascarididae</taxon>
        <taxon>Parascaris</taxon>
    </lineage>
</organism>
<evidence type="ECO:0000313" key="7">
    <source>
        <dbReference type="Proteomes" id="UP000887569"/>
    </source>
</evidence>
<dbReference type="InterPro" id="IPR027528">
    <property type="entry name" value="eIF3m"/>
</dbReference>
<dbReference type="GO" id="GO:0016282">
    <property type="term" value="C:eukaryotic 43S preinitiation complex"/>
    <property type="evidence" value="ECO:0007669"/>
    <property type="project" value="UniProtKB-UniRule"/>
</dbReference>
<dbReference type="GO" id="GO:0003743">
    <property type="term" value="F:translation initiation factor activity"/>
    <property type="evidence" value="ECO:0007669"/>
    <property type="project" value="UniProtKB-UniRule"/>
</dbReference>
<dbReference type="PROSITE" id="PS50250">
    <property type="entry name" value="PCI"/>
    <property type="match status" value="1"/>
</dbReference>
<evidence type="ECO:0000256" key="1">
    <source>
        <dbReference type="ARBA" id="ARBA00008482"/>
    </source>
</evidence>
<dbReference type="InterPro" id="IPR000717">
    <property type="entry name" value="PCI_dom"/>
</dbReference>
<comment type="similarity">
    <text evidence="5">Belongs to the eIF-3 subunit M family.</text>
</comment>
<evidence type="ECO:0000259" key="6">
    <source>
        <dbReference type="PROSITE" id="PS50250"/>
    </source>
</evidence>
<reference evidence="8" key="1">
    <citation type="submission" date="2022-11" db="UniProtKB">
        <authorList>
            <consortium name="WormBaseParasite"/>
        </authorList>
    </citation>
    <scope>IDENTIFICATION</scope>
</reference>
<comment type="subcellular location">
    <subcellularLocation>
        <location evidence="5">Cytoplasm</location>
    </subcellularLocation>
</comment>
<name>A0A915BIV5_PARUN</name>
<dbReference type="PANTHER" id="PTHR15350:SF2">
    <property type="entry name" value="EUKARYOTIC TRANSLATION INITIATION FACTOR 3 SUBUNIT M"/>
    <property type="match status" value="1"/>
</dbReference>
<sequence>RFVCLFDSPEDRMRRMADTKALPVFAFTEDRVQAQQLRAYLKEHGAAIEEDGPPDLGANLLGLVSGVGVVGELESDKEAEMILSSVCSLIVAVTPEMAVLVVEEFCKQLCSEKFRGIGWASNVGAAVRVLSNLFHGFNKHPQVQHILFVALVRLCGRARLIGDLDTSIDQINEYVKKWSLNTQQHRSLLRLIHGALINDQRADQAAKIMAALLATYTDADAASAIDDARECVRTAIVDPKSFCFDHLLRLSAVKLLQKSDAVMFEVLKLFSEGTLGDYRTFVSKHPNFVRDKLHVDEAVLIKKIRLLTLMSMAEKSNVIPLKDLAKEVDIPEEEELEEFIIEAVQINAITGKINEMKRELSVSSLQHRSFGRPQWELLQKKLIALIANIRDSHESIRSVRPTEEIA</sequence>
<evidence type="ECO:0000256" key="2">
    <source>
        <dbReference type="ARBA" id="ARBA00022490"/>
    </source>
</evidence>
<dbReference type="InterPro" id="IPR045237">
    <property type="entry name" value="COPS7/eIF3m"/>
</dbReference>
<comment type="subunit">
    <text evidence="5">Component of the eukaryotic translation initiation factor 3 (eIF-3) complex.</text>
</comment>
<evidence type="ECO:0000256" key="3">
    <source>
        <dbReference type="ARBA" id="ARBA00022540"/>
    </source>
</evidence>
<comment type="similarity">
    <text evidence="1">Belongs to the CSN7/EIF3M family. CSN7 subfamily.</text>
</comment>
<dbReference type="Pfam" id="PF01399">
    <property type="entry name" value="PCI"/>
    <property type="match status" value="1"/>
</dbReference>
<dbReference type="SMART" id="SM00088">
    <property type="entry name" value="PINT"/>
    <property type="match status" value="1"/>
</dbReference>
<keyword evidence="4 5" id="KW-0648">Protein biosynthesis</keyword>
<dbReference type="HAMAP" id="MF_03012">
    <property type="entry name" value="eIF3m"/>
    <property type="match status" value="1"/>
</dbReference>
<keyword evidence="7" id="KW-1185">Reference proteome</keyword>